<keyword evidence="4" id="KW-0256">Endoplasmic reticulum</keyword>
<accession>A0AAV2TQL1</accession>
<evidence type="ECO:0000256" key="3">
    <source>
        <dbReference type="ARBA" id="ARBA00004370"/>
    </source>
</evidence>
<proteinExistence type="predicted"/>
<comment type="caution">
    <text evidence="7">The sequence shown here is derived from an EMBL/GenBank/DDBJ whole genome shotgun (WGS) entry which is preliminary data.</text>
</comment>
<dbReference type="InterPro" id="IPR052374">
    <property type="entry name" value="SERAC1"/>
</dbReference>
<keyword evidence="5" id="KW-0496">Mitochondrion</keyword>
<evidence type="ECO:0000313" key="8">
    <source>
        <dbReference type="Proteomes" id="UP001497525"/>
    </source>
</evidence>
<dbReference type="GO" id="GO:0005739">
    <property type="term" value="C:mitochondrion"/>
    <property type="evidence" value="ECO:0007669"/>
    <property type="project" value="UniProtKB-SubCell"/>
</dbReference>
<evidence type="ECO:0000313" key="7">
    <source>
        <dbReference type="EMBL" id="CAL5137677.1"/>
    </source>
</evidence>
<evidence type="ECO:0008006" key="9">
    <source>
        <dbReference type="Google" id="ProtNLM"/>
    </source>
</evidence>
<evidence type="ECO:0000256" key="6">
    <source>
        <dbReference type="ARBA" id="ARBA00023136"/>
    </source>
</evidence>
<dbReference type="PANTHER" id="PTHR48182:SF2">
    <property type="entry name" value="PROTEIN SERAC1"/>
    <property type="match status" value="1"/>
</dbReference>
<organism evidence="7 8">
    <name type="scientific">Calicophoron daubneyi</name>
    <name type="common">Rumen fluke</name>
    <name type="synonym">Paramphistomum daubneyi</name>
    <dbReference type="NCBI Taxonomy" id="300641"/>
    <lineage>
        <taxon>Eukaryota</taxon>
        <taxon>Metazoa</taxon>
        <taxon>Spiralia</taxon>
        <taxon>Lophotrochozoa</taxon>
        <taxon>Platyhelminthes</taxon>
        <taxon>Trematoda</taxon>
        <taxon>Digenea</taxon>
        <taxon>Plagiorchiida</taxon>
        <taxon>Pronocephalata</taxon>
        <taxon>Paramphistomoidea</taxon>
        <taxon>Paramphistomidae</taxon>
        <taxon>Calicophoron</taxon>
    </lineage>
</organism>
<dbReference type="GO" id="GO:0005783">
    <property type="term" value="C:endoplasmic reticulum"/>
    <property type="evidence" value="ECO:0007669"/>
    <property type="project" value="UniProtKB-SubCell"/>
</dbReference>
<dbReference type="PANTHER" id="PTHR48182">
    <property type="entry name" value="PROTEIN SERAC1"/>
    <property type="match status" value="1"/>
</dbReference>
<name>A0AAV2TQL1_CALDB</name>
<dbReference type="GO" id="GO:0016020">
    <property type="term" value="C:membrane"/>
    <property type="evidence" value="ECO:0007669"/>
    <property type="project" value="UniProtKB-SubCell"/>
</dbReference>
<evidence type="ECO:0000256" key="2">
    <source>
        <dbReference type="ARBA" id="ARBA00004240"/>
    </source>
</evidence>
<dbReference type="SUPFAM" id="SSF53474">
    <property type="entry name" value="alpha/beta-Hydrolases"/>
    <property type="match status" value="1"/>
</dbReference>
<protein>
    <recommendedName>
        <fullName evidence="9">Protein SERAC1</fullName>
    </recommendedName>
</protein>
<evidence type="ECO:0000256" key="5">
    <source>
        <dbReference type="ARBA" id="ARBA00023128"/>
    </source>
</evidence>
<comment type="subcellular location">
    <subcellularLocation>
        <location evidence="2">Endoplasmic reticulum</location>
    </subcellularLocation>
    <subcellularLocation>
        <location evidence="3">Membrane</location>
    </subcellularLocation>
    <subcellularLocation>
        <location evidence="1">Mitochondrion</location>
    </subcellularLocation>
</comment>
<evidence type="ECO:0000256" key="1">
    <source>
        <dbReference type="ARBA" id="ARBA00004173"/>
    </source>
</evidence>
<reference evidence="7" key="1">
    <citation type="submission" date="2024-06" db="EMBL/GenBank/DDBJ databases">
        <authorList>
            <person name="Liu X."/>
            <person name="Lenzi L."/>
            <person name="Haldenby T S."/>
            <person name="Uol C."/>
        </authorList>
    </citation>
    <scope>NUCLEOTIDE SEQUENCE</scope>
</reference>
<sequence>MWLLFSSFSSFSVFVRIRRMPGYLSAAGKATSALCVIWSAYMLARIRSRRTQRAHVNERSSNTDRDRPDSVEWTEAIDLLSPSTDSSPVESFTYPPITGETNTDTSESLIRHGWHVLSGWIRRGIENANHAFLANESTCNNPIGIDELTAFFYLIAELAERTGAYPPHSEILPRRSKFHLPGRNQSPKTLLESFLTSLVSYTKNDKFVELLLLNDQFPHMLRRIAQVALDLIPGATTRLSNSSTTLSNETFGPSYSSAEERFTVNFSNETCSNEQMIEVTDDYPEYTVHVLLANILANISRQRSARPLLHIREIVTLSRLWTKSPSLHLVLFNEKMLHNLEVHENALRTSEREDNLAERLTPIYHPNIFRLDTANTEDYDCDIIFVHGMNGSVFHTWRQNESESPDGATITKCWPRDWLPKDITKSRILGIDTVLSPFIWNPICPADCIRRSMDLRAKAILLQLQEAGVGQRPVIWVTHSAGGILVKEMLRFSSVLSPPVAPHETQDSTEQSLKDFVPRAASAQATLCDMDSGDLSRACVSDEEYAHPSSKSSKVRWYSDQQEPESVEPLNFRWSNLNVGGLEELAFPPFCSFEDFKNPGVDVDSPTNSTSVADMTKGVVFMSVPHRGNRSLFALYFPPLRWTLTPEAIQFERNCQYMLNLHSWFTLWALKSHLDILTVVETRRTPVNRLWSVLLVPEDKRDAELGEIVHIDSDHIKISKPQSQTDKVYQSLLQFIRKVRSEGGSSESDMDVDSLDEG</sequence>
<dbReference type="InterPro" id="IPR029058">
    <property type="entry name" value="AB_hydrolase_fold"/>
</dbReference>
<dbReference type="EMBL" id="CAXLJL010000423">
    <property type="protein sequence ID" value="CAL5137677.1"/>
    <property type="molecule type" value="Genomic_DNA"/>
</dbReference>
<dbReference type="AlphaFoldDB" id="A0AAV2TQL1"/>
<evidence type="ECO:0000256" key="4">
    <source>
        <dbReference type="ARBA" id="ARBA00022824"/>
    </source>
</evidence>
<gene>
    <name evidence="7" type="ORF">CDAUBV1_LOCUS11951</name>
</gene>
<keyword evidence="6" id="KW-0472">Membrane</keyword>
<dbReference type="Proteomes" id="UP001497525">
    <property type="component" value="Unassembled WGS sequence"/>
</dbReference>